<keyword evidence="4" id="KW-0472">Membrane</keyword>
<dbReference type="PANTHER" id="PTHR31080">
    <property type="entry name" value="PECTINESTERASE INHIBITOR-LIKE"/>
    <property type="match status" value="1"/>
</dbReference>
<keyword evidence="4" id="KW-1133">Transmembrane helix</keyword>
<keyword evidence="1" id="KW-0732">Signal</keyword>
<organism evidence="6 7">
    <name type="scientific">Crotalaria pallida</name>
    <name type="common">Smooth rattlebox</name>
    <name type="synonym">Crotalaria striata</name>
    <dbReference type="NCBI Taxonomy" id="3830"/>
    <lineage>
        <taxon>Eukaryota</taxon>
        <taxon>Viridiplantae</taxon>
        <taxon>Streptophyta</taxon>
        <taxon>Embryophyta</taxon>
        <taxon>Tracheophyta</taxon>
        <taxon>Spermatophyta</taxon>
        <taxon>Magnoliopsida</taxon>
        <taxon>eudicotyledons</taxon>
        <taxon>Gunneridae</taxon>
        <taxon>Pentapetalae</taxon>
        <taxon>rosids</taxon>
        <taxon>fabids</taxon>
        <taxon>Fabales</taxon>
        <taxon>Fabaceae</taxon>
        <taxon>Papilionoideae</taxon>
        <taxon>50 kb inversion clade</taxon>
        <taxon>genistoids sensu lato</taxon>
        <taxon>core genistoids</taxon>
        <taxon>Crotalarieae</taxon>
        <taxon>Crotalaria</taxon>
    </lineage>
</organism>
<name>A0AAN9ETS0_CROPI</name>
<evidence type="ECO:0000313" key="6">
    <source>
        <dbReference type="EMBL" id="KAK7259803.1"/>
    </source>
</evidence>
<dbReference type="CDD" id="cd15798">
    <property type="entry name" value="PMEI-like_3"/>
    <property type="match status" value="1"/>
</dbReference>
<comment type="caution">
    <text evidence="6">The sequence shown here is derived from an EMBL/GenBank/DDBJ whole genome shotgun (WGS) entry which is preliminary data.</text>
</comment>
<dbReference type="PANTHER" id="PTHR31080:SF87">
    <property type="entry name" value="PECTINESTERASE INHIBITOR 7"/>
    <property type="match status" value="1"/>
</dbReference>
<dbReference type="GO" id="GO:0046910">
    <property type="term" value="F:pectinesterase inhibitor activity"/>
    <property type="evidence" value="ECO:0007669"/>
    <property type="project" value="UniProtKB-ARBA"/>
</dbReference>
<dbReference type="NCBIfam" id="TIGR01614">
    <property type="entry name" value="PME_inhib"/>
    <property type="match status" value="1"/>
</dbReference>
<dbReference type="SUPFAM" id="SSF101148">
    <property type="entry name" value="Plant invertase/pectin methylesterase inhibitor"/>
    <property type="match status" value="1"/>
</dbReference>
<sequence length="257" mass="28367">MGPYYSEPEKRSGGLPSQKRSGDLPSNNFSSLSFLYKSRSNSFQTPNQRITSFSLPQIPIPQQTMSRGCFPTFLLLSVLTIIIALTTATPSNNFIKSSCSTTQYPTLCVQSLSVYASTIQQDPHQLVQTALSVSLNSTQSTKAFVTKCNKFRGLKPREYAALHDCAEEISDSVDRLSKSLKELKLCEVKGEDFRWHISNVETWVSSALTDESTCGDGFAGNALNGKIKNAIRARMVNVAQVTSNALSLINQYAEKHY</sequence>
<dbReference type="InterPro" id="IPR006501">
    <property type="entry name" value="Pectinesterase_inhib_dom"/>
</dbReference>
<gene>
    <name evidence="6" type="ORF">RIF29_25418</name>
</gene>
<feature type="domain" description="Pectinesterase inhibitor" evidence="5">
    <location>
        <begin position="90"/>
        <end position="248"/>
    </location>
</feature>
<reference evidence="6 7" key="1">
    <citation type="submission" date="2024-01" db="EMBL/GenBank/DDBJ databases">
        <title>The genomes of 5 underutilized Papilionoideae crops provide insights into root nodulation and disease resistanc.</title>
        <authorList>
            <person name="Yuan L."/>
        </authorList>
    </citation>
    <scope>NUCLEOTIDE SEQUENCE [LARGE SCALE GENOMIC DNA]</scope>
    <source>
        <strain evidence="6">ZHUSHIDOU_FW_LH</strain>
        <tissue evidence="6">Leaf</tissue>
    </source>
</reference>
<evidence type="ECO:0000256" key="3">
    <source>
        <dbReference type="SAM" id="MobiDB-lite"/>
    </source>
</evidence>
<proteinExistence type="inferred from homology"/>
<dbReference type="InterPro" id="IPR051955">
    <property type="entry name" value="PME_Inhibitor"/>
</dbReference>
<dbReference type="Proteomes" id="UP001372338">
    <property type="component" value="Unassembled WGS sequence"/>
</dbReference>
<dbReference type="EMBL" id="JAYWIO010000005">
    <property type="protein sequence ID" value="KAK7259803.1"/>
    <property type="molecule type" value="Genomic_DNA"/>
</dbReference>
<evidence type="ECO:0000259" key="5">
    <source>
        <dbReference type="SMART" id="SM00856"/>
    </source>
</evidence>
<dbReference type="Gene3D" id="1.20.140.40">
    <property type="entry name" value="Invertase/pectin methylesterase inhibitor family protein"/>
    <property type="match status" value="1"/>
</dbReference>
<evidence type="ECO:0000313" key="7">
    <source>
        <dbReference type="Proteomes" id="UP001372338"/>
    </source>
</evidence>
<dbReference type="AlphaFoldDB" id="A0AAN9ETS0"/>
<dbReference type="SMART" id="SM00856">
    <property type="entry name" value="PMEI"/>
    <property type="match status" value="1"/>
</dbReference>
<feature type="region of interest" description="Disordered" evidence="3">
    <location>
        <begin position="1"/>
        <end position="26"/>
    </location>
</feature>
<dbReference type="Pfam" id="PF04043">
    <property type="entry name" value="PMEI"/>
    <property type="match status" value="1"/>
</dbReference>
<comment type="similarity">
    <text evidence="2">Belongs to the PMEI family.</text>
</comment>
<accession>A0AAN9ETS0</accession>
<keyword evidence="4" id="KW-0812">Transmembrane</keyword>
<dbReference type="FunFam" id="1.20.140.40:FF:000005">
    <property type="entry name" value="Pectin methylesterase inhibitor 1"/>
    <property type="match status" value="1"/>
</dbReference>
<evidence type="ECO:0000256" key="4">
    <source>
        <dbReference type="SAM" id="Phobius"/>
    </source>
</evidence>
<evidence type="ECO:0000256" key="2">
    <source>
        <dbReference type="ARBA" id="ARBA00038471"/>
    </source>
</evidence>
<dbReference type="InterPro" id="IPR035513">
    <property type="entry name" value="Invertase/methylesterase_inhib"/>
</dbReference>
<protein>
    <recommendedName>
        <fullName evidence="5">Pectinesterase inhibitor domain-containing protein</fullName>
    </recommendedName>
</protein>
<keyword evidence="7" id="KW-1185">Reference proteome</keyword>
<evidence type="ECO:0000256" key="1">
    <source>
        <dbReference type="ARBA" id="ARBA00022729"/>
    </source>
</evidence>
<feature type="transmembrane region" description="Helical" evidence="4">
    <location>
        <begin position="68"/>
        <end position="88"/>
    </location>
</feature>